<dbReference type="AlphaFoldDB" id="A0A317NHV1"/>
<protein>
    <submittedName>
        <fullName evidence="2">Uncharacterized protein</fullName>
    </submittedName>
</protein>
<dbReference type="EMBL" id="QGTL01000006">
    <property type="protein sequence ID" value="PWV74397.1"/>
    <property type="molecule type" value="Genomic_DNA"/>
</dbReference>
<evidence type="ECO:0000256" key="1">
    <source>
        <dbReference type="SAM" id="Phobius"/>
    </source>
</evidence>
<evidence type="ECO:0000313" key="3">
    <source>
        <dbReference type="Proteomes" id="UP000246410"/>
    </source>
</evidence>
<feature type="transmembrane region" description="Helical" evidence="1">
    <location>
        <begin position="68"/>
        <end position="89"/>
    </location>
</feature>
<gene>
    <name evidence="2" type="ORF">DFR69_106208</name>
</gene>
<name>A0A317NHV1_9NOCA</name>
<accession>A0A317NHV1</accession>
<feature type="transmembrane region" description="Helical" evidence="1">
    <location>
        <begin position="12"/>
        <end position="32"/>
    </location>
</feature>
<organism evidence="2 3">
    <name type="scientific">Nocardia neocaledoniensis</name>
    <dbReference type="NCBI Taxonomy" id="236511"/>
    <lineage>
        <taxon>Bacteria</taxon>
        <taxon>Bacillati</taxon>
        <taxon>Actinomycetota</taxon>
        <taxon>Actinomycetes</taxon>
        <taxon>Mycobacteriales</taxon>
        <taxon>Nocardiaceae</taxon>
        <taxon>Nocardia</taxon>
    </lineage>
</organism>
<keyword evidence="1" id="KW-1133">Transmembrane helix</keyword>
<dbReference type="Proteomes" id="UP000246410">
    <property type="component" value="Unassembled WGS sequence"/>
</dbReference>
<comment type="caution">
    <text evidence="2">The sequence shown here is derived from an EMBL/GenBank/DDBJ whole genome shotgun (WGS) entry which is preliminary data.</text>
</comment>
<keyword evidence="1" id="KW-0472">Membrane</keyword>
<reference evidence="2 3" key="1">
    <citation type="submission" date="2018-05" db="EMBL/GenBank/DDBJ databases">
        <title>Genomic Encyclopedia of Type Strains, Phase IV (KMG-IV): sequencing the most valuable type-strain genomes for metagenomic binning, comparative biology and taxonomic classification.</title>
        <authorList>
            <person name="Goeker M."/>
        </authorList>
    </citation>
    <scope>NUCLEOTIDE SEQUENCE [LARGE SCALE GENOMIC DNA]</scope>
    <source>
        <strain evidence="2 3">DSM 44717</strain>
    </source>
</reference>
<evidence type="ECO:0000313" key="2">
    <source>
        <dbReference type="EMBL" id="PWV74397.1"/>
    </source>
</evidence>
<sequence length="91" mass="9561">MSRTVAGTVSVWVQAVVGLVLGAMFWTAFQVATPDIGHWLVNALVLAQLLALAIAGLIQVTAPRLAVFGWSAVVGGIVYGYAFSLLVLIHL</sequence>
<proteinExistence type="predicted"/>
<keyword evidence="1" id="KW-0812">Transmembrane</keyword>
<feature type="transmembrane region" description="Helical" evidence="1">
    <location>
        <begin position="39"/>
        <end position="62"/>
    </location>
</feature>
<keyword evidence="3" id="KW-1185">Reference proteome</keyword>
<dbReference type="RefSeq" id="WP_146229320.1">
    <property type="nucleotide sequence ID" value="NZ_QGTL01000006.1"/>
</dbReference>